<sequence length="153" mass="17136">MNVTVSWGRDPDQPFGAKQETVDDPRRLDFILDYLTDDAQRCGTPMIVEVTSTTDGFRDDDGTVRMPYGLQFGLGHAERSCLLYVGPDGGFAHETGLSDWPDPIEFDMHGESTDFLPSETRVTPPTVRQAVREYMRTGRRPTNVAWDVEHAGV</sequence>
<dbReference type="InterPro" id="IPR025680">
    <property type="entry name" value="DddI"/>
</dbReference>
<dbReference type="RefSeq" id="WP_203657484.1">
    <property type="nucleotide sequence ID" value="NZ_BAAAZM010000006.1"/>
</dbReference>
<name>A0A8J3IZL8_9ACTN</name>
<gene>
    <name evidence="2" type="ORF">Aru02nite_23870</name>
</gene>
<organism evidence="2 3">
    <name type="scientific">Actinocatenispora rupis</name>
    <dbReference type="NCBI Taxonomy" id="519421"/>
    <lineage>
        <taxon>Bacteria</taxon>
        <taxon>Bacillati</taxon>
        <taxon>Actinomycetota</taxon>
        <taxon>Actinomycetes</taxon>
        <taxon>Micromonosporales</taxon>
        <taxon>Micromonosporaceae</taxon>
        <taxon>Actinocatenispora</taxon>
    </lineage>
</organism>
<accession>A0A8J3IZL8</accession>
<comment type="caution">
    <text evidence="2">The sequence shown here is derived from an EMBL/GenBank/DDBJ whole genome shotgun (WGS) entry which is preliminary data.</text>
</comment>
<feature type="region of interest" description="Disordered" evidence="1">
    <location>
        <begin position="1"/>
        <end position="21"/>
    </location>
</feature>
<proteinExistence type="predicted"/>
<dbReference type="AlphaFoldDB" id="A0A8J3IZL8"/>
<evidence type="ECO:0000256" key="1">
    <source>
        <dbReference type="SAM" id="MobiDB-lite"/>
    </source>
</evidence>
<evidence type="ECO:0000313" key="2">
    <source>
        <dbReference type="EMBL" id="GID11498.1"/>
    </source>
</evidence>
<dbReference type="Proteomes" id="UP000612808">
    <property type="component" value="Unassembled WGS sequence"/>
</dbReference>
<dbReference type="Pfam" id="PF14430">
    <property type="entry name" value="Imm1"/>
    <property type="match status" value="1"/>
</dbReference>
<evidence type="ECO:0000313" key="3">
    <source>
        <dbReference type="Proteomes" id="UP000612808"/>
    </source>
</evidence>
<dbReference type="EMBL" id="BOMB01000012">
    <property type="protein sequence ID" value="GID11498.1"/>
    <property type="molecule type" value="Genomic_DNA"/>
</dbReference>
<evidence type="ECO:0008006" key="4">
    <source>
        <dbReference type="Google" id="ProtNLM"/>
    </source>
</evidence>
<keyword evidence="3" id="KW-1185">Reference proteome</keyword>
<reference evidence="2" key="1">
    <citation type="submission" date="2021-01" db="EMBL/GenBank/DDBJ databases">
        <title>Whole genome shotgun sequence of Actinocatenispora rupis NBRC 107355.</title>
        <authorList>
            <person name="Komaki H."/>
            <person name="Tamura T."/>
        </authorList>
    </citation>
    <scope>NUCLEOTIDE SEQUENCE</scope>
    <source>
        <strain evidence="2">NBRC 107355</strain>
    </source>
</reference>
<protein>
    <recommendedName>
        <fullName evidence="4">Immunity protein Imm1</fullName>
    </recommendedName>
</protein>